<dbReference type="PATRIC" id="fig|545697.3.peg.322"/>
<dbReference type="Pfam" id="PF16216">
    <property type="entry name" value="GxGYxYP_N"/>
    <property type="match status" value="1"/>
</dbReference>
<dbReference type="InterPro" id="IPR048310">
    <property type="entry name" value="GxGYxYP_N_2nd"/>
</dbReference>
<evidence type="ECO:0000259" key="1">
    <source>
        <dbReference type="PROSITE" id="PS50056"/>
    </source>
</evidence>
<dbReference type="InterPro" id="IPR038410">
    <property type="entry name" value="GxGYxYP_C_sf"/>
</dbReference>
<dbReference type="InterPro" id="IPR016130">
    <property type="entry name" value="Tyr_Pase_AS"/>
</dbReference>
<dbReference type="InterPro" id="IPR048309">
    <property type="entry name" value="GxGYxYP_N_3rd"/>
</dbReference>
<dbReference type="Pfam" id="PF20958">
    <property type="entry name" value="GxGYxYP_N_3rd"/>
    <property type="match status" value="1"/>
</dbReference>
<proteinExistence type="predicted"/>
<dbReference type="InterPro" id="IPR025832">
    <property type="entry name" value="GxGYxYP_C"/>
</dbReference>
<dbReference type="InterPro" id="IPR000387">
    <property type="entry name" value="Tyr_Pase_dom"/>
</dbReference>
<comment type="caution">
    <text evidence="2">The sequence shown here is derived from an EMBL/GenBank/DDBJ whole genome shotgun (WGS) entry which is preliminary data.</text>
</comment>
<dbReference type="PANTHER" id="PTHR37321:SF1">
    <property type="entry name" value="EXPORTED PROTEIN"/>
    <property type="match status" value="1"/>
</dbReference>
<gene>
    <name evidence="2" type="ORF">HMPREF0216_00330</name>
</gene>
<dbReference type="OrthoDB" id="3799094at2"/>
<dbReference type="Gene3D" id="3.20.20.490">
    <property type="entry name" value="GxGYxYP glycoside hydrolase, C-terminal domain"/>
    <property type="match status" value="1"/>
</dbReference>
<dbReference type="eggNOG" id="COG1595">
    <property type="taxonomic scope" value="Bacteria"/>
</dbReference>
<feature type="domain" description="Tyrosine specific protein phosphatases" evidence="1">
    <location>
        <begin position="195"/>
        <end position="243"/>
    </location>
</feature>
<dbReference type="HOGENOM" id="CLU_344761_0_0_9"/>
<dbReference type="Pfam" id="PF14323">
    <property type="entry name" value="GxGYxYP_C"/>
    <property type="match status" value="1"/>
</dbReference>
<name>L1QMV9_9CLOT</name>
<dbReference type="InterPro" id="IPR032626">
    <property type="entry name" value="GxGYxYP_N_1st"/>
</dbReference>
<dbReference type="PROSITE" id="PS00383">
    <property type="entry name" value="TYR_PHOSPHATASE_1"/>
    <property type="match status" value="1"/>
</dbReference>
<dbReference type="PANTHER" id="PTHR37321">
    <property type="entry name" value="EXPORTED PROTEIN-RELATED"/>
    <property type="match status" value="1"/>
</dbReference>
<dbReference type="Pfam" id="PF14566">
    <property type="entry name" value="PTPlike_phytase"/>
    <property type="match status" value="1"/>
</dbReference>
<evidence type="ECO:0000313" key="2">
    <source>
        <dbReference type="EMBL" id="EKY29276.1"/>
    </source>
</evidence>
<dbReference type="EMBL" id="AMEZ01000012">
    <property type="protein sequence ID" value="EKY29276.1"/>
    <property type="molecule type" value="Genomic_DNA"/>
</dbReference>
<sequence length="832" mass="94881">MKKTNKIYYTLLLALIFLFTSITYKSVALSDIHIIQDSNNSKSLPLHFRKTTDISTASALGSLDTKGLDKLNISGSGQFTEFNLPFLKEAIDDSFSIIDIDLRQESHGFINGVAISFANSNNNANSDLTLDEVIYKENKDLSSIKLNEKFSLHNTNKCITPKNIKNECTLVESNNISYLRIPVTDGGLPNEDMVNYFIDFVKKQPENTWLHFHCKAGVGRTTTFMIMYDIIKNYNDVSLNDIIARQLLLSGLSQSNTVDFFVGARYKFLSEFYNKCKNNEFNISSLNSNNTVIPCGSAINNLKNNFLNTFYTTTTDFSDIKTNFNLTNNGSYIKNTVVPKFLYVISENNMTKAEQTMIVTLQGLIAPQSENQIYILSPSEPDYEVWLKDLKENYNVNYKIINDPWILLDKFKNYIDGYALYSNVKAPSINNACTLASLNNAIAIDESIESILNTYGVTNLIEDCRETDKYWAYNNLWNLGLNHSTVIQLPSDKFMSLRDYGIFSKSLIFYEDDIDDISLRELIFSSMDDGGQILGWGPDEHTNVSIASKFGIDMIAADWSYNLSVLSSYPSTPKVQNINNEIEEEDGVHYVTFIMSDGDNQQWLLGSNFSVKNWFGSPYRGNFNLGWSISPSLYYLAPTVFNKYYEASSDSKHTDNFVIPASGNGYMYPSKFPSDKLSNYTKRLNDYMEIVDQHNILILDDESFYNKTLWDKYTCNPNIDSLLYLNYDINNAYKGKIIWSNDKPIISCRDLLWGGLEDENQLIDNINTRINLGYTKINDPNSYTFVYVHVWSNTMDNVNDVVTKLNKNPKVRIITPDTFVKLITKNVPHIDM</sequence>
<protein>
    <recommendedName>
        <fullName evidence="1">Tyrosine specific protein phosphatases domain-containing protein</fullName>
    </recommendedName>
</protein>
<evidence type="ECO:0000313" key="3">
    <source>
        <dbReference type="Proteomes" id="UP000010420"/>
    </source>
</evidence>
<dbReference type="STRING" id="545697.HMPREF0216_00330"/>
<dbReference type="SUPFAM" id="SSF52799">
    <property type="entry name" value="(Phosphotyrosine protein) phosphatases II"/>
    <property type="match status" value="1"/>
</dbReference>
<dbReference type="InterPro" id="IPR029021">
    <property type="entry name" value="Prot-tyrosine_phosphatase-like"/>
</dbReference>
<dbReference type="Proteomes" id="UP000010420">
    <property type="component" value="Unassembled WGS sequence"/>
</dbReference>
<dbReference type="PROSITE" id="PS50056">
    <property type="entry name" value="TYR_PHOSPHATASE_2"/>
    <property type="match status" value="1"/>
</dbReference>
<keyword evidence="3" id="KW-1185">Reference proteome</keyword>
<dbReference type="AlphaFoldDB" id="L1QMV9"/>
<reference evidence="2 3" key="1">
    <citation type="submission" date="2012-05" db="EMBL/GenBank/DDBJ databases">
        <authorList>
            <person name="Weinstock G."/>
            <person name="Sodergren E."/>
            <person name="Lobos E.A."/>
            <person name="Fulton L."/>
            <person name="Fulton R."/>
            <person name="Courtney L."/>
            <person name="Fronick C."/>
            <person name="O'Laughlin M."/>
            <person name="Godfrey J."/>
            <person name="Wilson R.M."/>
            <person name="Miner T."/>
            <person name="Farmer C."/>
            <person name="Delehaunty K."/>
            <person name="Cordes M."/>
            <person name="Minx P."/>
            <person name="Tomlinson C."/>
            <person name="Chen J."/>
            <person name="Wollam A."/>
            <person name="Pepin K.H."/>
            <person name="Bhonagiri V."/>
            <person name="Zhang X."/>
            <person name="Suruliraj S."/>
            <person name="Warren W."/>
            <person name="Mitreva M."/>
            <person name="Mardis E.R."/>
            <person name="Wilson R.K."/>
        </authorList>
    </citation>
    <scope>NUCLEOTIDE SEQUENCE [LARGE SCALE GENOMIC DNA]</scope>
    <source>
        <strain evidence="2 3">DSM 1785</strain>
    </source>
</reference>
<organism evidence="2 3">
    <name type="scientific">Clostridium celatum DSM 1785</name>
    <dbReference type="NCBI Taxonomy" id="545697"/>
    <lineage>
        <taxon>Bacteria</taxon>
        <taxon>Bacillati</taxon>
        <taxon>Bacillota</taxon>
        <taxon>Clostridia</taxon>
        <taxon>Eubacteriales</taxon>
        <taxon>Clostridiaceae</taxon>
        <taxon>Clostridium</taxon>
    </lineage>
</organism>
<dbReference type="eggNOG" id="COG2453">
    <property type="taxonomic scope" value="Bacteria"/>
</dbReference>
<dbReference type="Gene3D" id="3.30.70.1690">
    <property type="match status" value="1"/>
</dbReference>
<dbReference type="Pfam" id="PF20957">
    <property type="entry name" value="GxGYxYP_N_2nd"/>
    <property type="match status" value="1"/>
</dbReference>
<accession>L1QMV9</accession>
<dbReference type="RefSeq" id="WP_005210317.1">
    <property type="nucleotide sequence ID" value="NZ_KB291606.1"/>
</dbReference>
<dbReference type="Gene3D" id="3.90.190.10">
    <property type="entry name" value="Protein tyrosine phosphatase superfamily"/>
    <property type="match status" value="1"/>
</dbReference>
<dbReference type="SMART" id="SM01301">
    <property type="entry name" value="PTPlike_phytase"/>
    <property type="match status" value="1"/>
</dbReference>